<dbReference type="SUPFAM" id="SSF52540">
    <property type="entry name" value="P-loop containing nucleoside triphosphate hydrolases"/>
    <property type="match status" value="1"/>
</dbReference>
<dbReference type="PRINTS" id="PR00449">
    <property type="entry name" value="RASTRNSFRMNG"/>
</dbReference>
<reference evidence="5" key="1">
    <citation type="submission" date="2025-08" db="UniProtKB">
        <authorList>
            <consortium name="RefSeq"/>
        </authorList>
    </citation>
    <scope>IDENTIFICATION</scope>
</reference>
<sequence length="476" mass="52448">MSRSGKVLLLGDAGVGKSSLVSSFVGGHFPGDDVTLDQPTVQTHLKLFYCEEIEEEVRLVIYDLPGGEDLESERRLSYPATDTILLCFDVTNRQSFHNVTSLWARELTRVRKFSKRCPVLLVGTKCDVRDDAMRLEALWRESTPSVNGQVGQILERSAGSDAEDSVRVWLRRGSVRSDSRAYGVVGGEGGYTRRAGRRVGQSGTPCRAEDWNTVGRRGRRGSRPESLPFDLGSTPVWKNRRSGEGGSSPPRPVDPREGVLDRSFRGRAGVHLSTTSVGSSGSGAKDRPKRRSNTSMGDDSFNSLLQILDNNNYSCSERRLLSTSFANADSNYSNKYRSGGKQRRPLSMPEEFFHSFPRTYNNDRFQSQGQSAAKVASGGGSCSSSNNNSISSNRTCACAERYNEELSTVEEGSCGVGYVSRCEGELLARRIHACRYVECSARRGDGVARVFELAALEAVRCKRKGLMVCFKGMFRK</sequence>
<evidence type="ECO:0000256" key="3">
    <source>
        <dbReference type="SAM" id="MobiDB-lite"/>
    </source>
</evidence>
<keyword evidence="2" id="KW-0342">GTP-binding</keyword>
<keyword evidence="1" id="KW-0547">Nucleotide-binding</keyword>
<evidence type="ECO:0000256" key="1">
    <source>
        <dbReference type="ARBA" id="ARBA00022741"/>
    </source>
</evidence>
<feature type="compositionally biased region" description="Low complexity" evidence="3">
    <location>
        <begin position="273"/>
        <end position="283"/>
    </location>
</feature>
<dbReference type="PROSITE" id="PS51421">
    <property type="entry name" value="RAS"/>
    <property type="match status" value="1"/>
</dbReference>
<dbReference type="GeneID" id="101859993"/>
<dbReference type="InterPro" id="IPR003578">
    <property type="entry name" value="Small_GTPase_Rho"/>
</dbReference>
<evidence type="ECO:0000256" key="2">
    <source>
        <dbReference type="ARBA" id="ARBA00023134"/>
    </source>
</evidence>
<dbReference type="PROSITE" id="PS51420">
    <property type="entry name" value="RHO"/>
    <property type="match status" value="1"/>
</dbReference>
<dbReference type="Pfam" id="PF00071">
    <property type="entry name" value="Ras"/>
    <property type="match status" value="1"/>
</dbReference>
<dbReference type="NCBIfam" id="TIGR00231">
    <property type="entry name" value="small_GTP"/>
    <property type="match status" value="1"/>
</dbReference>
<dbReference type="PANTHER" id="PTHR24072">
    <property type="entry name" value="RHO FAMILY GTPASE"/>
    <property type="match status" value="1"/>
</dbReference>
<evidence type="ECO:0000313" key="4">
    <source>
        <dbReference type="Proteomes" id="UP000694888"/>
    </source>
</evidence>
<organism evidence="4 5">
    <name type="scientific">Aplysia californica</name>
    <name type="common">California sea hare</name>
    <dbReference type="NCBI Taxonomy" id="6500"/>
    <lineage>
        <taxon>Eukaryota</taxon>
        <taxon>Metazoa</taxon>
        <taxon>Spiralia</taxon>
        <taxon>Lophotrochozoa</taxon>
        <taxon>Mollusca</taxon>
        <taxon>Gastropoda</taxon>
        <taxon>Heterobranchia</taxon>
        <taxon>Euthyneura</taxon>
        <taxon>Tectipleura</taxon>
        <taxon>Aplysiida</taxon>
        <taxon>Aplysioidea</taxon>
        <taxon>Aplysiidae</taxon>
        <taxon>Aplysia</taxon>
    </lineage>
</organism>
<protein>
    <submittedName>
        <fullName evidence="5">Uncharacterized protein LOC101859993</fullName>
    </submittedName>
</protein>
<keyword evidence="4" id="KW-1185">Reference proteome</keyword>
<dbReference type="InterPro" id="IPR001806">
    <property type="entry name" value="Small_GTPase"/>
</dbReference>
<feature type="compositionally biased region" description="Basic and acidic residues" evidence="3">
    <location>
        <begin position="253"/>
        <end position="264"/>
    </location>
</feature>
<dbReference type="InterPro" id="IPR005225">
    <property type="entry name" value="Small_GTP-bd"/>
</dbReference>
<dbReference type="InterPro" id="IPR027417">
    <property type="entry name" value="P-loop_NTPase"/>
</dbReference>
<evidence type="ECO:0000313" key="5">
    <source>
        <dbReference type="RefSeq" id="XP_005112674.2"/>
    </source>
</evidence>
<dbReference type="Proteomes" id="UP000694888">
    <property type="component" value="Unplaced"/>
</dbReference>
<feature type="region of interest" description="Disordered" evidence="3">
    <location>
        <begin position="185"/>
        <end position="299"/>
    </location>
</feature>
<accession>A0ABM0KA88</accession>
<proteinExistence type="predicted"/>
<dbReference type="SMART" id="SM00174">
    <property type="entry name" value="RHO"/>
    <property type="match status" value="1"/>
</dbReference>
<dbReference type="SMART" id="SM00173">
    <property type="entry name" value="RAS"/>
    <property type="match status" value="1"/>
</dbReference>
<dbReference type="RefSeq" id="XP_005112674.2">
    <property type="nucleotide sequence ID" value="XM_005112617.3"/>
</dbReference>
<name>A0ABM0KA88_APLCA</name>
<gene>
    <name evidence="5" type="primary">LOC101859993</name>
</gene>
<dbReference type="PROSITE" id="PS51419">
    <property type="entry name" value="RAB"/>
    <property type="match status" value="1"/>
</dbReference>
<dbReference type="Gene3D" id="3.40.50.300">
    <property type="entry name" value="P-loop containing nucleotide triphosphate hydrolases"/>
    <property type="match status" value="2"/>
</dbReference>
<dbReference type="SMART" id="SM00175">
    <property type="entry name" value="RAB"/>
    <property type="match status" value="1"/>
</dbReference>